<accession>A0A1I7YTI1</accession>
<evidence type="ECO:0000256" key="1">
    <source>
        <dbReference type="SAM" id="MobiDB-lite"/>
    </source>
</evidence>
<protein>
    <submittedName>
        <fullName evidence="3">Uncharacterized protein</fullName>
    </submittedName>
</protein>
<sequence>MTLGTQPPRRSMEFATLNRRKAGEEDRGNATACAFPLGANCAKKKTRENLAPTIERLLQHLSPAPTIERLLQPFACAFPLGQLREEESKREPSSNHRAPSATLVKPRWGSPPDLGSYRKAHMWSTSMELFARLTCPTFPSCQSCPDPICKKEGARGKCTSPSTNPSEENARSATWSHIPGACHKATFSGHLHFILAATDSRSYRFWQVNAVQPVRRPALNSHYEGQQETKHRATCAFDTIMASRGRWTSHPWRTLDNVSAADVFSTSFPGLPDLPDIYSEFIENL</sequence>
<evidence type="ECO:0000313" key="3">
    <source>
        <dbReference type="WBParaSite" id="L893_g19685.t1"/>
    </source>
</evidence>
<dbReference type="WBParaSite" id="L893_g19685.t1">
    <property type="protein sequence ID" value="L893_g19685.t1"/>
    <property type="gene ID" value="L893_g19685"/>
</dbReference>
<name>A0A1I7YTI1_9BILA</name>
<evidence type="ECO:0000313" key="2">
    <source>
        <dbReference type="Proteomes" id="UP000095287"/>
    </source>
</evidence>
<organism evidence="2 3">
    <name type="scientific">Steinernema glaseri</name>
    <dbReference type="NCBI Taxonomy" id="37863"/>
    <lineage>
        <taxon>Eukaryota</taxon>
        <taxon>Metazoa</taxon>
        <taxon>Ecdysozoa</taxon>
        <taxon>Nematoda</taxon>
        <taxon>Chromadorea</taxon>
        <taxon>Rhabditida</taxon>
        <taxon>Tylenchina</taxon>
        <taxon>Panagrolaimomorpha</taxon>
        <taxon>Strongyloidoidea</taxon>
        <taxon>Steinernematidae</taxon>
        <taxon>Steinernema</taxon>
    </lineage>
</organism>
<dbReference type="AlphaFoldDB" id="A0A1I7YTI1"/>
<keyword evidence="2" id="KW-1185">Reference proteome</keyword>
<feature type="compositionally biased region" description="Basic and acidic residues" evidence="1">
    <location>
        <begin position="85"/>
        <end position="94"/>
    </location>
</feature>
<dbReference type="Proteomes" id="UP000095287">
    <property type="component" value="Unplaced"/>
</dbReference>
<proteinExistence type="predicted"/>
<feature type="region of interest" description="Disordered" evidence="1">
    <location>
        <begin position="85"/>
        <end position="107"/>
    </location>
</feature>
<reference evidence="3" key="1">
    <citation type="submission" date="2016-11" db="UniProtKB">
        <authorList>
            <consortium name="WormBaseParasite"/>
        </authorList>
    </citation>
    <scope>IDENTIFICATION</scope>
</reference>